<evidence type="ECO:0000313" key="2">
    <source>
        <dbReference type="Proteomes" id="UP001451303"/>
    </source>
</evidence>
<comment type="caution">
    <text evidence="1">The sequence shown here is derived from an EMBL/GenBank/DDBJ whole genome shotgun (WGS) entry which is preliminary data.</text>
</comment>
<gene>
    <name evidence="1" type="ORF">QR685DRAFT_313210</name>
</gene>
<accession>A0ABR3D7U1</accession>
<reference evidence="1 2" key="1">
    <citation type="submission" date="2023-09" db="EMBL/GenBank/DDBJ databases">
        <title>Multi-omics analysis of a traditional fermented food reveals byproduct-associated fungal strains for waste-to-food upcycling.</title>
        <authorList>
            <consortium name="Lawrence Berkeley National Laboratory"/>
            <person name="Rekdal V.M."/>
            <person name="Villalobos-Escobedo J.M."/>
            <person name="Rodriguez-Valeron N."/>
            <person name="Garcia M.O."/>
            <person name="Vasquez D.P."/>
            <person name="Damayanti I."/>
            <person name="Sorensen P.M."/>
            <person name="Baidoo E.E."/>
            <person name="De Carvalho A.C."/>
            <person name="Riley R."/>
            <person name="Lipzen A."/>
            <person name="He G."/>
            <person name="Yan M."/>
            <person name="Haridas S."/>
            <person name="Daum C."/>
            <person name="Yoshinaga Y."/>
            <person name="Ng V."/>
            <person name="Grigoriev I.V."/>
            <person name="Munk R."/>
            <person name="Nuraida L."/>
            <person name="Wijaya C.H."/>
            <person name="Morales P.-C."/>
            <person name="Keasling J.D."/>
        </authorList>
    </citation>
    <scope>NUCLEOTIDE SEQUENCE [LARGE SCALE GENOMIC DNA]</scope>
    <source>
        <strain evidence="1 2">FGSC 2613</strain>
    </source>
</reference>
<sequence>MAVDLAVNDDEVMVALRDGGRSSDDYEPVWTMTREMLQGSEPRSVVTAGASSHLLFSRKRWKGVLGVLCMVWSGPLSKHSLIAYYSLGLRAPSPASPVSNKYLLSVPTNVPFPSRNPCNRHFHSLTPSHILGAHTTTRPHRSIRRPESSQASIQARPEYQGISICVAAVCFRICPRPPFECLARYLAGTWTLQLSDLSSATHHILDSSVHPNLPMHQLDRSFLLPVCCLSFETTSLRNPQ</sequence>
<organism evidence="1 2">
    <name type="scientific">Neurospora intermedia</name>
    <dbReference type="NCBI Taxonomy" id="5142"/>
    <lineage>
        <taxon>Eukaryota</taxon>
        <taxon>Fungi</taxon>
        <taxon>Dikarya</taxon>
        <taxon>Ascomycota</taxon>
        <taxon>Pezizomycotina</taxon>
        <taxon>Sordariomycetes</taxon>
        <taxon>Sordariomycetidae</taxon>
        <taxon>Sordariales</taxon>
        <taxon>Sordariaceae</taxon>
        <taxon>Neurospora</taxon>
    </lineage>
</organism>
<dbReference type="EMBL" id="JAVLET010000006">
    <property type="protein sequence ID" value="KAL0468751.1"/>
    <property type="molecule type" value="Genomic_DNA"/>
</dbReference>
<name>A0ABR3D7U1_NEUIN</name>
<evidence type="ECO:0000313" key="1">
    <source>
        <dbReference type="EMBL" id="KAL0468751.1"/>
    </source>
</evidence>
<proteinExistence type="predicted"/>
<keyword evidence="2" id="KW-1185">Reference proteome</keyword>
<dbReference type="Proteomes" id="UP001451303">
    <property type="component" value="Unassembled WGS sequence"/>
</dbReference>
<protein>
    <submittedName>
        <fullName evidence="1">Uncharacterized protein</fullName>
    </submittedName>
</protein>